<evidence type="ECO:0000256" key="1">
    <source>
        <dbReference type="SAM" id="MobiDB-lite"/>
    </source>
</evidence>
<comment type="caution">
    <text evidence="3">The sequence shown here is derived from an EMBL/GenBank/DDBJ whole genome shotgun (WGS) entry which is preliminary data.</text>
</comment>
<organism evidence="3 4">
    <name type="scientific">Flavobacterium macrobrachii</name>
    <dbReference type="NCBI Taxonomy" id="591204"/>
    <lineage>
        <taxon>Bacteria</taxon>
        <taxon>Pseudomonadati</taxon>
        <taxon>Bacteroidota</taxon>
        <taxon>Flavobacteriia</taxon>
        <taxon>Flavobacteriales</taxon>
        <taxon>Flavobacteriaceae</taxon>
        <taxon>Flavobacterium</taxon>
    </lineage>
</organism>
<keyword evidence="2" id="KW-0732">Signal</keyword>
<gene>
    <name evidence="3" type="ORF">H9X54_012825</name>
</gene>
<feature type="compositionally biased region" description="Basic and acidic residues" evidence="1">
    <location>
        <begin position="135"/>
        <end position="149"/>
    </location>
</feature>
<evidence type="ECO:0008006" key="5">
    <source>
        <dbReference type="Google" id="ProtNLM"/>
    </source>
</evidence>
<name>A0ABS2CYZ2_9FLAO</name>
<protein>
    <recommendedName>
        <fullName evidence="5">DUF4890 domain-containing protein</fullName>
    </recommendedName>
</protein>
<reference evidence="3 4" key="1">
    <citation type="submission" date="2021-02" db="EMBL/GenBank/DDBJ databases">
        <authorList>
            <person name="Jung H.S."/>
            <person name="Chun B.H."/>
            <person name="Jeon C.O."/>
        </authorList>
    </citation>
    <scope>NUCLEOTIDE SEQUENCE [LARGE SCALE GENOMIC DNA]</scope>
    <source>
        <strain evidence="3 4">LMG 25203</strain>
    </source>
</reference>
<evidence type="ECO:0000256" key="2">
    <source>
        <dbReference type="SAM" id="SignalP"/>
    </source>
</evidence>
<dbReference type="RefSeq" id="WP_187656772.1">
    <property type="nucleotide sequence ID" value="NZ_JACSOD020000499.1"/>
</dbReference>
<feature type="signal peptide" evidence="2">
    <location>
        <begin position="1"/>
        <end position="18"/>
    </location>
</feature>
<dbReference type="EMBL" id="JACSOD020000499">
    <property type="protein sequence ID" value="MBM6500181.1"/>
    <property type="molecule type" value="Genomic_DNA"/>
</dbReference>
<evidence type="ECO:0000313" key="3">
    <source>
        <dbReference type="EMBL" id="MBM6500181.1"/>
    </source>
</evidence>
<keyword evidence="4" id="KW-1185">Reference proteome</keyword>
<feature type="chain" id="PRO_5046542984" description="DUF4890 domain-containing protein" evidence="2">
    <location>
        <begin position="19"/>
        <end position="149"/>
    </location>
</feature>
<evidence type="ECO:0000313" key="4">
    <source>
        <dbReference type="Proteomes" id="UP000759529"/>
    </source>
</evidence>
<dbReference type="Proteomes" id="UP000759529">
    <property type="component" value="Unassembled WGS sequence"/>
</dbReference>
<accession>A0ABS2CYZ2</accession>
<proteinExistence type="predicted"/>
<feature type="compositionally biased region" description="Basic and acidic residues" evidence="1">
    <location>
        <begin position="114"/>
        <end position="127"/>
    </location>
</feature>
<sequence>MKKVFLAALLFVGMTTFAQGKREQKEKLTTEQRVELQAKKMKLDLDLNDKQVAEVKKLLLEQAQKREAKKAEFQAKKDDAKKPTSDEIYAMKNKMLDEQIANKAEMKKILTPEQYKKWEENREEGKSKMKKRFAERKGNTQETPKLEEK</sequence>
<dbReference type="Gene3D" id="1.20.120.1490">
    <property type="match status" value="1"/>
</dbReference>
<feature type="region of interest" description="Disordered" evidence="1">
    <location>
        <begin position="114"/>
        <end position="149"/>
    </location>
</feature>